<keyword evidence="4" id="KW-1185">Reference proteome</keyword>
<organism evidence="3 4">
    <name type="scientific">Ramlibacter lithotrophicus</name>
    <dbReference type="NCBI Taxonomy" id="2606681"/>
    <lineage>
        <taxon>Bacteria</taxon>
        <taxon>Pseudomonadati</taxon>
        <taxon>Pseudomonadota</taxon>
        <taxon>Betaproteobacteria</taxon>
        <taxon>Burkholderiales</taxon>
        <taxon>Comamonadaceae</taxon>
        <taxon>Ramlibacter</taxon>
    </lineage>
</organism>
<evidence type="ECO:0000256" key="1">
    <source>
        <dbReference type="SAM" id="MobiDB-lite"/>
    </source>
</evidence>
<sequence length="490" mass="53409">MNDIQMNKVALRFAGIDAKTRAGASIAIQLSDEAREILWGDDGGGDLYVVGLNLLADVGPLRNRETYDRLLKFFPDWWRLDGNAAKIIAHKLETATDAGERQVLDKEIADVATWFAEDDQPFDIDRAQLTWDTLKEGALQWEVRDTNWLASNPVVWSSELPSSTYSYYSVKTVTNTTELLAAGDAVDRALKSRGLQESAVAGTVRIFTVAEVLKALVGPIAAIVIEKTPQGWEPGVVHVKGEGGTPQSLLRLAHLLASGYAAREQVNENRRKIAAATSGINVGHLLGSIVSEALGTATSAPNSERPVSALPVQDRPKAPHFTYIDTCTLLEAPEREATIHLIEDSETTVIIVAAVLDELERKKAGRADLVRDANAALRRIEQWLLDGKAEVEGLDVERSRPYADKEILESIARHLKQGATATLITADTALRLRARASNPKGQIVTIDSRALVNETDRRPAPVSPAAWTRRDKASRLPIRQTAPPLQLSGG</sequence>
<dbReference type="Pfam" id="PF13638">
    <property type="entry name" value="PIN_4"/>
    <property type="match status" value="1"/>
</dbReference>
<feature type="region of interest" description="Disordered" evidence="1">
    <location>
        <begin position="455"/>
        <end position="490"/>
    </location>
</feature>
<dbReference type="RefSeq" id="WP_168107975.1">
    <property type="nucleotide sequence ID" value="NZ_VTOX01000004.1"/>
</dbReference>
<reference evidence="3 4" key="1">
    <citation type="journal article" date="2020" name="Nature">
        <title>Bacterial chemolithoautotrophy via manganese oxidation.</title>
        <authorList>
            <person name="Yu H."/>
            <person name="Leadbetter J.R."/>
        </authorList>
    </citation>
    <scope>NUCLEOTIDE SEQUENCE [LARGE SCALE GENOMIC DNA]</scope>
    <source>
        <strain evidence="3 4">RBP-1</strain>
    </source>
</reference>
<comment type="caution">
    <text evidence="3">The sequence shown here is derived from an EMBL/GenBank/DDBJ whole genome shotgun (WGS) entry which is preliminary data.</text>
</comment>
<dbReference type="EMBL" id="VTOX01000004">
    <property type="protein sequence ID" value="NKE66857.1"/>
    <property type="molecule type" value="Genomic_DNA"/>
</dbReference>
<feature type="domain" description="PIN" evidence="2">
    <location>
        <begin position="320"/>
        <end position="432"/>
    </location>
</feature>
<accession>A0A7X6DGQ6</accession>
<name>A0A7X6DGQ6_9BURK</name>
<dbReference type="InterPro" id="IPR002716">
    <property type="entry name" value="PIN_dom"/>
</dbReference>
<proteinExistence type="predicted"/>
<dbReference type="SMART" id="SM00670">
    <property type="entry name" value="PINc"/>
    <property type="match status" value="1"/>
</dbReference>
<dbReference type="Gene3D" id="3.40.50.1010">
    <property type="entry name" value="5'-nuclease"/>
    <property type="match status" value="1"/>
</dbReference>
<evidence type="ECO:0000313" key="4">
    <source>
        <dbReference type="Proteomes" id="UP000521868"/>
    </source>
</evidence>
<evidence type="ECO:0000313" key="3">
    <source>
        <dbReference type="EMBL" id="NKE66857.1"/>
    </source>
</evidence>
<dbReference type="AlphaFoldDB" id="A0A7X6DGQ6"/>
<gene>
    <name evidence="3" type="ORF">RAMLITH_13590</name>
</gene>
<protein>
    <recommendedName>
        <fullName evidence="2">PIN domain-containing protein</fullName>
    </recommendedName>
</protein>
<dbReference type="Proteomes" id="UP000521868">
    <property type="component" value="Unassembled WGS sequence"/>
</dbReference>
<evidence type="ECO:0000259" key="2">
    <source>
        <dbReference type="SMART" id="SM00670"/>
    </source>
</evidence>